<dbReference type="PANTHER" id="PTHR33567:SF3">
    <property type="entry name" value="CHROMATE ION TRANSPORTER (EUROFUNG)"/>
    <property type="match status" value="1"/>
</dbReference>
<feature type="transmembrane region" description="Helical" evidence="7">
    <location>
        <begin position="315"/>
        <end position="334"/>
    </location>
</feature>
<evidence type="ECO:0000256" key="1">
    <source>
        <dbReference type="ARBA" id="ARBA00004651"/>
    </source>
</evidence>
<feature type="transmembrane region" description="Helical" evidence="7">
    <location>
        <begin position="104"/>
        <end position="125"/>
    </location>
</feature>
<comment type="caution">
    <text evidence="8">The sequence shown here is derived from an EMBL/GenBank/DDBJ whole genome shotgun (WGS) entry which is preliminary data.</text>
</comment>
<dbReference type="Pfam" id="PF02417">
    <property type="entry name" value="Chromate_transp"/>
    <property type="match status" value="2"/>
</dbReference>
<feature type="transmembrane region" description="Helical" evidence="7">
    <location>
        <begin position="446"/>
        <end position="465"/>
    </location>
</feature>
<keyword evidence="6 7" id="KW-0472">Membrane</keyword>
<protein>
    <submittedName>
        <fullName evidence="8">Chromate efflux transporter</fullName>
    </submittedName>
</protein>
<evidence type="ECO:0000256" key="6">
    <source>
        <dbReference type="ARBA" id="ARBA00023136"/>
    </source>
</evidence>
<gene>
    <name evidence="8" type="primary">chrA</name>
    <name evidence="8" type="ORF">SM757_05065</name>
</gene>
<proteinExistence type="inferred from homology"/>
<evidence type="ECO:0000256" key="3">
    <source>
        <dbReference type="ARBA" id="ARBA00022475"/>
    </source>
</evidence>
<evidence type="ECO:0000256" key="2">
    <source>
        <dbReference type="ARBA" id="ARBA00005262"/>
    </source>
</evidence>
<evidence type="ECO:0000256" key="7">
    <source>
        <dbReference type="SAM" id="Phobius"/>
    </source>
</evidence>
<dbReference type="Proteomes" id="UP001293718">
    <property type="component" value="Unassembled WGS sequence"/>
</dbReference>
<comment type="similarity">
    <text evidence="2">Belongs to the chromate ion transporter (CHR) (TC 2.A.51) family.</text>
</comment>
<keyword evidence="9" id="KW-1185">Reference proteome</keyword>
<dbReference type="RefSeq" id="WP_322464617.1">
    <property type="nucleotide sequence ID" value="NZ_JAXOJX010000004.1"/>
</dbReference>
<dbReference type="NCBIfam" id="TIGR00937">
    <property type="entry name" value="2A51"/>
    <property type="match status" value="1"/>
</dbReference>
<keyword evidence="3" id="KW-1003">Cell membrane</keyword>
<feature type="transmembrane region" description="Helical" evidence="7">
    <location>
        <begin position="274"/>
        <end position="295"/>
    </location>
</feature>
<feature type="transmembrane region" description="Helical" evidence="7">
    <location>
        <begin position="131"/>
        <end position="153"/>
    </location>
</feature>
<reference evidence="8 9" key="1">
    <citation type="submission" date="2023-11" db="EMBL/GenBank/DDBJ databases">
        <title>Draft genome of Azohydromonas lata strain H1 (DSM1123), a polyhydroxyalkanoate producer.</title>
        <authorList>
            <person name="Traversa D."/>
            <person name="D'Addabbo P."/>
            <person name="Pazzani C."/>
            <person name="Manzari C."/>
            <person name="Chiara M."/>
            <person name="Scrascia M."/>
        </authorList>
    </citation>
    <scope>NUCLEOTIDE SEQUENCE [LARGE SCALE GENOMIC DNA]</scope>
    <source>
        <strain evidence="8 9">H1</strain>
    </source>
</reference>
<keyword evidence="5 7" id="KW-1133">Transmembrane helix</keyword>
<evidence type="ECO:0000313" key="8">
    <source>
        <dbReference type="EMBL" id="MDZ5455935.1"/>
    </source>
</evidence>
<evidence type="ECO:0000256" key="4">
    <source>
        <dbReference type="ARBA" id="ARBA00022692"/>
    </source>
</evidence>
<organism evidence="8 9">
    <name type="scientific">Azohydromonas lata</name>
    <dbReference type="NCBI Taxonomy" id="45677"/>
    <lineage>
        <taxon>Bacteria</taxon>
        <taxon>Pseudomonadati</taxon>
        <taxon>Pseudomonadota</taxon>
        <taxon>Betaproteobacteria</taxon>
        <taxon>Burkholderiales</taxon>
        <taxon>Sphaerotilaceae</taxon>
        <taxon>Azohydromonas</taxon>
    </lineage>
</organism>
<feature type="transmembrane region" description="Helical" evidence="7">
    <location>
        <begin position="390"/>
        <end position="410"/>
    </location>
</feature>
<evidence type="ECO:0000256" key="5">
    <source>
        <dbReference type="ARBA" id="ARBA00022989"/>
    </source>
</evidence>
<comment type="subcellular location">
    <subcellularLocation>
        <location evidence="1">Cell membrane</location>
        <topology evidence="1">Multi-pass membrane protein</topology>
    </subcellularLocation>
</comment>
<feature type="transmembrane region" description="Helical" evidence="7">
    <location>
        <begin position="241"/>
        <end position="262"/>
    </location>
</feature>
<sequence>MSTTTSPTPASPAAPAGQAQAAQPPAAVSFAEAFRFWLKLGFISFGGPAGQIAIMHTELVERRRWISENRFLHALNYCMLLPGPEAQQLATYIGWLMHRTAGGIVAGALFVLPSLFILIALSWIYLRFGNVPVVAGLFYGIKPAVTALVLHAAHRVGTRALKNGWMWAIAAAAFLAIFALDTPFPAIVLAAGLIGHFGARRWPKVFALGGGHGSAKAGYGPALIDDDTPTPAHARFSRRQLMRILAVGLGLWALAMAGLVAAQGVQGTLTQMGWFFTKAALLTFGGAYAVLPYVYQGAVEHYQWLSGPQMIDGLALGETTPGPLIMVVAFVGFVGGWLRQVLGPDALLLGGALAATVVTFFTFLPSFVFILAGGPVVEATHGKLGFTAPLSAITAAVVGVILNLALFFAYHVLWPQGFSGRFDAVSALIAVAAAVALFRFKVGVMPLLAACAVVGLVVTMALGGVRA</sequence>
<accession>A0ABU5IA08</accession>
<dbReference type="InterPro" id="IPR014047">
    <property type="entry name" value="Chr_Tranpt_l_chain"/>
</dbReference>
<feature type="transmembrane region" description="Helical" evidence="7">
    <location>
        <begin position="165"/>
        <end position="194"/>
    </location>
</feature>
<feature type="transmembrane region" description="Helical" evidence="7">
    <location>
        <begin position="422"/>
        <end position="440"/>
    </location>
</feature>
<feature type="transmembrane region" description="Helical" evidence="7">
    <location>
        <begin position="346"/>
        <end position="370"/>
    </location>
</feature>
<dbReference type="InterPro" id="IPR003370">
    <property type="entry name" value="Chromate_transpt"/>
</dbReference>
<dbReference type="PANTHER" id="PTHR33567">
    <property type="entry name" value="CHROMATE ION TRANSPORTER (EUROFUNG)"/>
    <property type="match status" value="1"/>
</dbReference>
<dbReference type="PIRSF" id="PIRSF004810">
    <property type="entry name" value="ChrA"/>
    <property type="match status" value="1"/>
</dbReference>
<dbReference type="EMBL" id="JAXOJX010000004">
    <property type="protein sequence ID" value="MDZ5455935.1"/>
    <property type="molecule type" value="Genomic_DNA"/>
</dbReference>
<evidence type="ECO:0000313" key="9">
    <source>
        <dbReference type="Proteomes" id="UP001293718"/>
    </source>
</evidence>
<keyword evidence="4 7" id="KW-0812">Transmembrane</keyword>
<name>A0ABU5IA08_9BURK</name>